<keyword evidence="7" id="KW-0238">DNA-binding</keyword>
<dbReference type="Gene3D" id="2.40.50.140">
    <property type="entry name" value="Nucleic acid-binding proteins"/>
    <property type="match status" value="3"/>
</dbReference>
<keyword evidence="3" id="KW-0235">DNA replication</keyword>
<dbReference type="GO" id="GO:0006260">
    <property type="term" value="P:DNA replication"/>
    <property type="evidence" value="ECO:0007669"/>
    <property type="project" value="UniProtKB-KW"/>
</dbReference>
<evidence type="ECO:0000256" key="2">
    <source>
        <dbReference type="ARBA" id="ARBA00005690"/>
    </source>
</evidence>
<dbReference type="SUPFAM" id="SSF50249">
    <property type="entry name" value="Nucleic acid-binding proteins"/>
    <property type="match status" value="3"/>
</dbReference>
<keyword evidence="8" id="KW-0539">Nucleus</keyword>
<dbReference type="InterPro" id="IPR047192">
    <property type="entry name" value="Euk_RPA1_DBD_C"/>
</dbReference>
<organism evidence="12">
    <name type="scientific">Fabrea salina</name>
    <dbReference type="NCBI Taxonomy" id="342563"/>
    <lineage>
        <taxon>Eukaryota</taxon>
        <taxon>Sar</taxon>
        <taxon>Alveolata</taxon>
        <taxon>Ciliophora</taxon>
        <taxon>Postciliodesmatophora</taxon>
        <taxon>Heterotrichea</taxon>
        <taxon>Heterotrichida</taxon>
        <taxon>Fabreidae</taxon>
        <taxon>Fabrea</taxon>
    </lineage>
</organism>
<evidence type="ECO:0000259" key="11">
    <source>
        <dbReference type="Pfam" id="PF16900"/>
    </source>
</evidence>
<gene>
    <name evidence="12" type="ORF">FSAL1345_LOCUS630</name>
</gene>
<feature type="domain" description="Replication factor A C-terminal" evidence="10">
    <location>
        <begin position="302"/>
        <end position="423"/>
    </location>
</feature>
<dbReference type="FunFam" id="2.40.50.140:FF:000064">
    <property type="entry name" value="Replication protein A subunit"/>
    <property type="match status" value="1"/>
</dbReference>
<dbReference type="InterPro" id="IPR031657">
    <property type="entry name" value="REPA_OB_2"/>
</dbReference>
<dbReference type="PANTHER" id="PTHR47165:SF4">
    <property type="entry name" value="OS03G0429900 PROTEIN"/>
    <property type="match status" value="1"/>
</dbReference>
<dbReference type="CDD" id="cd04474">
    <property type="entry name" value="RPA1_DBD_A"/>
    <property type="match status" value="1"/>
</dbReference>
<evidence type="ECO:0000259" key="9">
    <source>
        <dbReference type="Pfam" id="PF01336"/>
    </source>
</evidence>
<evidence type="ECO:0000256" key="5">
    <source>
        <dbReference type="ARBA" id="ARBA00022771"/>
    </source>
</evidence>
<evidence type="ECO:0000256" key="7">
    <source>
        <dbReference type="ARBA" id="ARBA00023125"/>
    </source>
</evidence>
<feature type="domain" description="OB" evidence="9">
    <location>
        <begin position="41"/>
        <end position="119"/>
    </location>
</feature>
<dbReference type="FunFam" id="2.40.50.140:FF:000041">
    <property type="entry name" value="Replication protein A subunit"/>
    <property type="match status" value="1"/>
</dbReference>
<dbReference type="Pfam" id="PF16900">
    <property type="entry name" value="REPA_OB_2"/>
    <property type="match status" value="1"/>
</dbReference>
<sequence>MEFGTKTAETSIVKQETSVPPSKEVAKTVNTLSTENEDFELKGKVVTKGDIKHWNNSRGTGKLFNATIVDSNGDEIQATFFNEAVDTFYQLVSENKVYNFSKGRVKLANRRYSSCDYQLTFDKNASIVEVFDDGHIEENYKFSKICTLKNKVGEVVDLCAVVVGVGPVVEFTSRKSVQLKKRTLTVVDDSNTEIELTLWNNQAENKRVDVGSVIIAKNLKVTDFQTCSLSTIRDSSKLVVNNTQIPEATVLLNWYKKIHGKEPSVKLTQKTDLSEKLPRVSLSELQERFKGKEEGQELLVISGFIGFIKKDDVSSIWYTACKNSEVCKKKVVLGADGLYTCSKCNETSSECSYCYMASIKIQDFSGSFWVRSFDNTAHKIVGYTASYLQKLHNTDEQEFDKVMNSLPGKSIEAVVKVSVYGGRTQATLQSVLEPSTQKTLELYLKDLNK</sequence>
<proteinExistence type="inferred from homology"/>
<dbReference type="PANTHER" id="PTHR47165">
    <property type="entry name" value="OS03G0429900 PROTEIN"/>
    <property type="match status" value="1"/>
</dbReference>
<evidence type="ECO:0008006" key="13">
    <source>
        <dbReference type="Google" id="ProtNLM"/>
    </source>
</evidence>
<keyword evidence="6" id="KW-0862">Zinc</keyword>
<dbReference type="Pfam" id="PF08646">
    <property type="entry name" value="Rep_fac-A_C"/>
    <property type="match status" value="1"/>
</dbReference>
<dbReference type="EMBL" id="HBIF01000726">
    <property type="protein sequence ID" value="CAE0317361.1"/>
    <property type="molecule type" value="Transcribed_RNA"/>
</dbReference>
<dbReference type="AlphaFoldDB" id="A0A7S3I993"/>
<comment type="similarity">
    <text evidence="2">Belongs to the replication factor A protein 1 family.</text>
</comment>
<reference evidence="12" key="1">
    <citation type="submission" date="2021-01" db="EMBL/GenBank/DDBJ databases">
        <authorList>
            <person name="Corre E."/>
            <person name="Pelletier E."/>
            <person name="Niang G."/>
            <person name="Scheremetjew M."/>
            <person name="Finn R."/>
            <person name="Kale V."/>
            <person name="Holt S."/>
            <person name="Cochrane G."/>
            <person name="Meng A."/>
            <person name="Brown T."/>
            <person name="Cohen L."/>
        </authorList>
    </citation>
    <scope>NUCLEOTIDE SEQUENCE</scope>
</reference>
<dbReference type="InterPro" id="IPR013955">
    <property type="entry name" value="Rep_factor-A_C"/>
</dbReference>
<protein>
    <recommendedName>
        <fullName evidence="13">Replication protein A subunit</fullName>
    </recommendedName>
</protein>
<evidence type="ECO:0000259" key="10">
    <source>
        <dbReference type="Pfam" id="PF08646"/>
    </source>
</evidence>
<dbReference type="GO" id="GO:0005634">
    <property type="term" value="C:nucleus"/>
    <property type="evidence" value="ECO:0007669"/>
    <property type="project" value="UniProtKB-SubCell"/>
</dbReference>
<evidence type="ECO:0000256" key="1">
    <source>
        <dbReference type="ARBA" id="ARBA00004123"/>
    </source>
</evidence>
<dbReference type="InterPro" id="IPR004365">
    <property type="entry name" value="NA-bd_OB_tRNA"/>
</dbReference>
<evidence type="ECO:0000313" key="12">
    <source>
        <dbReference type="EMBL" id="CAE0317361.1"/>
    </source>
</evidence>
<dbReference type="GO" id="GO:0003677">
    <property type="term" value="F:DNA binding"/>
    <property type="evidence" value="ECO:0007669"/>
    <property type="project" value="UniProtKB-KW"/>
</dbReference>
<evidence type="ECO:0000256" key="6">
    <source>
        <dbReference type="ARBA" id="ARBA00022833"/>
    </source>
</evidence>
<evidence type="ECO:0000256" key="3">
    <source>
        <dbReference type="ARBA" id="ARBA00022705"/>
    </source>
</evidence>
<evidence type="ECO:0000256" key="8">
    <source>
        <dbReference type="ARBA" id="ARBA00023242"/>
    </source>
</evidence>
<keyword evidence="4" id="KW-0479">Metal-binding</keyword>
<evidence type="ECO:0000256" key="4">
    <source>
        <dbReference type="ARBA" id="ARBA00022723"/>
    </source>
</evidence>
<name>A0A7S3I993_9CILI</name>
<comment type="subcellular location">
    <subcellularLocation>
        <location evidence="1">Nucleus</location>
    </subcellularLocation>
</comment>
<dbReference type="CDD" id="cd04475">
    <property type="entry name" value="RPA1_DBD_B"/>
    <property type="match status" value="1"/>
</dbReference>
<dbReference type="CDD" id="cd04476">
    <property type="entry name" value="RPA1_DBD_C"/>
    <property type="match status" value="1"/>
</dbReference>
<feature type="domain" description="Replication protein A OB" evidence="11">
    <location>
        <begin position="152"/>
        <end position="240"/>
    </location>
</feature>
<dbReference type="GO" id="GO:0008270">
    <property type="term" value="F:zinc ion binding"/>
    <property type="evidence" value="ECO:0007669"/>
    <property type="project" value="UniProtKB-KW"/>
</dbReference>
<dbReference type="InterPro" id="IPR012340">
    <property type="entry name" value="NA-bd_OB-fold"/>
</dbReference>
<dbReference type="Pfam" id="PF01336">
    <property type="entry name" value="tRNA_anti-codon"/>
    <property type="match status" value="1"/>
</dbReference>
<accession>A0A7S3I993</accession>
<keyword evidence="5" id="KW-0863">Zinc-finger</keyword>